<dbReference type="EMBL" id="GEDG01007120">
    <property type="protein sequence ID" value="JAP31369.1"/>
    <property type="molecule type" value="Transcribed_RNA"/>
</dbReference>
<sequence>MRKLFSFTPSKLIRPSATAASPQRESYRSGKVRPGKWTYIFSSIRCLVSLVGSLSKDPSMPKPWESLSFIIL</sequence>
<dbReference type="AlphaFoldDB" id="A0A0V0IH47"/>
<organism evidence="1">
    <name type="scientific">Solanum chacoense</name>
    <name type="common">Chaco potato</name>
    <dbReference type="NCBI Taxonomy" id="4108"/>
    <lineage>
        <taxon>Eukaryota</taxon>
        <taxon>Viridiplantae</taxon>
        <taxon>Streptophyta</taxon>
        <taxon>Embryophyta</taxon>
        <taxon>Tracheophyta</taxon>
        <taxon>Spermatophyta</taxon>
        <taxon>Magnoliopsida</taxon>
        <taxon>eudicotyledons</taxon>
        <taxon>Gunneridae</taxon>
        <taxon>Pentapetalae</taxon>
        <taxon>asterids</taxon>
        <taxon>lamiids</taxon>
        <taxon>Solanales</taxon>
        <taxon>Solanaceae</taxon>
        <taxon>Solanoideae</taxon>
        <taxon>Solaneae</taxon>
        <taxon>Solanum</taxon>
    </lineage>
</organism>
<protein>
    <submittedName>
        <fullName evidence="1">Putative ovule protein</fullName>
    </submittedName>
</protein>
<reference evidence="1" key="1">
    <citation type="submission" date="2015-12" db="EMBL/GenBank/DDBJ databases">
        <title>Gene expression during late stages of embryo sac development: a critical building block for successful pollen-pistil interactions.</title>
        <authorList>
            <person name="Liu Y."/>
            <person name="Joly V."/>
            <person name="Sabar M."/>
            <person name="Matton D.P."/>
        </authorList>
    </citation>
    <scope>NUCLEOTIDE SEQUENCE</scope>
</reference>
<name>A0A0V0IH47_SOLCH</name>
<proteinExistence type="predicted"/>
<evidence type="ECO:0000313" key="1">
    <source>
        <dbReference type="EMBL" id="JAP31369.1"/>
    </source>
</evidence>
<accession>A0A0V0IH47</accession>